<dbReference type="Pfam" id="PF04149">
    <property type="entry name" value="DUF397"/>
    <property type="match status" value="1"/>
</dbReference>
<proteinExistence type="predicted"/>
<evidence type="ECO:0000313" key="3">
    <source>
        <dbReference type="Proteomes" id="UP000584374"/>
    </source>
</evidence>
<dbReference type="EMBL" id="JACHIW010000001">
    <property type="protein sequence ID" value="MBB5154938.1"/>
    <property type="molecule type" value="Genomic_DNA"/>
</dbReference>
<protein>
    <recommendedName>
        <fullName evidence="1">DUF397 domain-containing protein</fullName>
    </recommendedName>
</protein>
<organism evidence="2 3">
    <name type="scientific">Saccharopolyspora phatthalungensis</name>
    <dbReference type="NCBI Taxonomy" id="664693"/>
    <lineage>
        <taxon>Bacteria</taxon>
        <taxon>Bacillati</taxon>
        <taxon>Actinomycetota</taxon>
        <taxon>Actinomycetes</taxon>
        <taxon>Pseudonocardiales</taxon>
        <taxon>Pseudonocardiaceae</taxon>
        <taxon>Saccharopolyspora</taxon>
    </lineage>
</organism>
<dbReference type="InterPro" id="IPR007278">
    <property type="entry name" value="DUF397"/>
</dbReference>
<evidence type="ECO:0000313" key="2">
    <source>
        <dbReference type="EMBL" id="MBB5154938.1"/>
    </source>
</evidence>
<sequence length="126" mass="14373">MTTTSPVFAEHEFRKASRSDPKKQCVEVARRDGWVEMRDDKLKGTADYVTRALRFTEAEFDAFLVAAREGRTEGLCLEIGRRDEDGVYLFRRSGWSGIELEFTEAEVVAFRDGIAKHEFDALAYAV</sequence>
<feature type="domain" description="DUF397" evidence="1">
    <location>
        <begin position="12"/>
        <end position="68"/>
    </location>
</feature>
<name>A0A840Q8B7_9PSEU</name>
<keyword evidence="3" id="KW-1185">Reference proteome</keyword>
<dbReference type="RefSeq" id="WP_184726367.1">
    <property type="nucleotide sequence ID" value="NZ_JACHIW010000001.1"/>
</dbReference>
<dbReference type="AlphaFoldDB" id="A0A840Q8B7"/>
<evidence type="ECO:0000259" key="1">
    <source>
        <dbReference type="Pfam" id="PF04149"/>
    </source>
</evidence>
<reference evidence="2 3" key="1">
    <citation type="submission" date="2020-08" db="EMBL/GenBank/DDBJ databases">
        <title>Sequencing the genomes of 1000 actinobacteria strains.</title>
        <authorList>
            <person name="Klenk H.-P."/>
        </authorList>
    </citation>
    <scope>NUCLEOTIDE SEQUENCE [LARGE SCALE GENOMIC DNA]</scope>
    <source>
        <strain evidence="2 3">DSM 45584</strain>
    </source>
</reference>
<accession>A0A840Q8B7</accession>
<dbReference type="Proteomes" id="UP000584374">
    <property type="component" value="Unassembled WGS sequence"/>
</dbReference>
<comment type="caution">
    <text evidence="2">The sequence shown here is derived from an EMBL/GenBank/DDBJ whole genome shotgun (WGS) entry which is preliminary data.</text>
</comment>
<gene>
    <name evidence="2" type="ORF">BJ970_002472</name>
</gene>